<evidence type="ECO:0000256" key="1">
    <source>
        <dbReference type="SAM" id="MobiDB-lite"/>
    </source>
</evidence>
<organism evidence="2 3">
    <name type="scientific">Marinobacter oulmenensis</name>
    <dbReference type="NCBI Taxonomy" id="643747"/>
    <lineage>
        <taxon>Bacteria</taxon>
        <taxon>Pseudomonadati</taxon>
        <taxon>Pseudomonadota</taxon>
        <taxon>Gammaproteobacteria</taxon>
        <taxon>Pseudomonadales</taxon>
        <taxon>Marinobacteraceae</taxon>
        <taxon>Marinobacter</taxon>
    </lineage>
</organism>
<gene>
    <name evidence="2" type="ORF">HNR38_000442</name>
</gene>
<dbReference type="AlphaFoldDB" id="A0A840U2Q1"/>
<dbReference type="EMBL" id="JACHFE010000001">
    <property type="protein sequence ID" value="MBB5319974.1"/>
    <property type="molecule type" value="Genomic_DNA"/>
</dbReference>
<feature type="region of interest" description="Disordered" evidence="1">
    <location>
        <begin position="62"/>
        <end position="105"/>
    </location>
</feature>
<evidence type="ECO:0000313" key="3">
    <source>
        <dbReference type="Proteomes" id="UP000591735"/>
    </source>
</evidence>
<protein>
    <submittedName>
        <fullName evidence="2">Uncharacterized protein</fullName>
    </submittedName>
</protein>
<keyword evidence="3" id="KW-1185">Reference proteome</keyword>
<evidence type="ECO:0000313" key="2">
    <source>
        <dbReference type="EMBL" id="MBB5319974.1"/>
    </source>
</evidence>
<proteinExistence type="predicted"/>
<feature type="compositionally biased region" description="Polar residues" evidence="1">
    <location>
        <begin position="68"/>
        <end position="83"/>
    </location>
</feature>
<dbReference type="Proteomes" id="UP000591735">
    <property type="component" value="Unassembled WGS sequence"/>
</dbReference>
<sequence>MATKTIKGLITASILIFCTPSLSHAEKGPIQEGIETLNRLKQRMILEQMAGDGETKLQRALQRKLDGESQSQDSGNSTMNQQLCEFWKQQNESERRTQKIESYCS</sequence>
<accession>A0A840U2Q1</accession>
<name>A0A840U2Q1_9GAMM</name>
<comment type="caution">
    <text evidence="2">The sequence shown here is derived from an EMBL/GenBank/DDBJ whole genome shotgun (WGS) entry which is preliminary data.</text>
</comment>
<reference evidence="2 3" key="1">
    <citation type="submission" date="2020-08" db="EMBL/GenBank/DDBJ databases">
        <title>Genomic Encyclopedia of Type Strains, Phase IV (KMG-IV): sequencing the most valuable type-strain genomes for metagenomic binning, comparative biology and taxonomic classification.</title>
        <authorList>
            <person name="Goeker M."/>
        </authorList>
    </citation>
    <scope>NUCLEOTIDE SEQUENCE [LARGE SCALE GENOMIC DNA]</scope>
    <source>
        <strain evidence="2 3">DSM 22359</strain>
    </source>
</reference>
<dbReference type="RefSeq" id="WP_183699312.1">
    <property type="nucleotide sequence ID" value="NZ_JACHFE010000001.1"/>
</dbReference>